<dbReference type="RefSeq" id="WP_006976657.1">
    <property type="nucleotide sequence ID" value="NZ_ABCS01000145.1"/>
</dbReference>
<reference evidence="2 3" key="1">
    <citation type="submission" date="2007-06" db="EMBL/GenBank/DDBJ databases">
        <authorList>
            <person name="Shimkets L."/>
            <person name="Ferriera S."/>
            <person name="Johnson J."/>
            <person name="Kravitz S."/>
            <person name="Beeson K."/>
            <person name="Sutton G."/>
            <person name="Rogers Y.-H."/>
            <person name="Friedman R."/>
            <person name="Frazier M."/>
            <person name="Venter J.C."/>
        </authorList>
    </citation>
    <scope>NUCLEOTIDE SEQUENCE [LARGE SCALE GENOMIC DNA]</scope>
    <source>
        <strain evidence="2 3">SIR-1</strain>
    </source>
</reference>
<evidence type="ECO:0008006" key="4">
    <source>
        <dbReference type="Google" id="ProtNLM"/>
    </source>
</evidence>
<dbReference type="Gene3D" id="1.10.10.60">
    <property type="entry name" value="Homeodomain-like"/>
    <property type="match status" value="1"/>
</dbReference>
<feature type="region of interest" description="Disordered" evidence="1">
    <location>
        <begin position="166"/>
        <end position="189"/>
    </location>
</feature>
<name>A6GIX1_9BACT</name>
<dbReference type="eggNOG" id="COG2204">
    <property type="taxonomic scope" value="Bacteria"/>
</dbReference>
<protein>
    <recommendedName>
        <fullName evidence="4">DNA binding HTH domain-containing protein</fullName>
    </recommendedName>
</protein>
<dbReference type="OrthoDB" id="5460973at2"/>
<organism evidence="2 3">
    <name type="scientific">Plesiocystis pacifica SIR-1</name>
    <dbReference type="NCBI Taxonomy" id="391625"/>
    <lineage>
        <taxon>Bacteria</taxon>
        <taxon>Pseudomonadati</taxon>
        <taxon>Myxococcota</taxon>
        <taxon>Polyangia</taxon>
        <taxon>Nannocystales</taxon>
        <taxon>Nannocystaceae</taxon>
        <taxon>Plesiocystis</taxon>
    </lineage>
</organism>
<dbReference type="SUPFAM" id="SSF46689">
    <property type="entry name" value="Homeodomain-like"/>
    <property type="match status" value="1"/>
</dbReference>
<accession>A6GIX1</accession>
<comment type="caution">
    <text evidence="2">The sequence shown here is derived from an EMBL/GenBank/DDBJ whole genome shotgun (WGS) entry which is preliminary data.</text>
</comment>
<dbReference type="AlphaFoldDB" id="A6GIX1"/>
<gene>
    <name evidence="2" type="ORF">PPSIR1_17835</name>
</gene>
<evidence type="ECO:0000313" key="2">
    <source>
        <dbReference type="EMBL" id="EDM74168.1"/>
    </source>
</evidence>
<keyword evidence="3" id="KW-1185">Reference proteome</keyword>
<dbReference type="EMBL" id="ABCS01000145">
    <property type="protein sequence ID" value="EDM74168.1"/>
    <property type="molecule type" value="Genomic_DNA"/>
</dbReference>
<evidence type="ECO:0000256" key="1">
    <source>
        <dbReference type="SAM" id="MobiDB-lite"/>
    </source>
</evidence>
<dbReference type="Proteomes" id="UP000005801">
    <property type="component" value="Unassembled WGS sequence"/>
</dbReference>
<proteinExistence type="predicted"/>
<feature type="region of interest" description="Disordered" evidence="1">
    <location>
        <begin position="231"/>
        <end position="270"/>
    </location>
</feature>
<dbReference type="InterPro" id="IPR009057">
    <property type="entry name" value="Homeodomain-like_sf"/>
</dbReference>
<sequence>MRDLAEVLLDISVVFADSEDFQELLPRLARRLERHLPVAEVEIAEYVEREDSVLIATYSPDSGRRWRGTRSRRYLSRRDGSEPRVVDLESGELSRIDYSEISVAMELPIGGRVLVSIRFTEMPVDIEGAALERLLAFLDAQLRCFEQVVLAELRCRDLEAKLAERAALPTPEAEPEPKTEMSVESVDPPESLDRAIAEHLRRALAHTGGKIYGEGGAAELLGLKPSTLQSKLRKHGIERSDFVEAPTSPPPSVRPMGGSTEKPVPSASAH</sequence>
<dbReference type="STRING" id="391625.PPSIR1_17835"/>
<evidence type="ECO:0000313" key="3">
    <source>
        <dbReference type="Proteomes" id="UP000005801"/>
    </source>
</evidence>